<gene>
    <name evidence="2" type="ORF">TREES_T100008578</name>
</gene>
<proteinExistence type="predicted"/>
<name>L9L3I7_TUPCH</name>
<dbReference type="EMBL" id="KB320526">
    <property type="protein sequence ID" value="ELW69626.1"/>
    <property type="molecule type" value="Genomic_DNA"/>
</dbReference>
<reference evidence="3" key="1">
    <citation type="submission" date="2012-07" db="EMBL/GenBank/DDBJ databases">
        <title>Genome of the Chinese tree shrew, a rising model animal genetically related to primates.</title>
        <authorList>
            <person name="Zhang G."/>
            <person name="Fan Y."/>
            <person name="Yao Y."/>
            <person name="Huang Z."/>
        </authorList>
    </citation>
    <scope>NUCLEOTIDE SEQUENCE [LARGE SCALE GENOMIC DNA]</scope>
</reference>
<protein>
    <recommendedName>
        <fullName evidence="4">Secreted protein</fullName>
    </recommendedName>
</protein>
<accession>L9L3I7</accession>
<dbReference type="Proteomes" id="UP000011518">
    <property type="component" value="Unassembled WGS sequence"/>
</dbReference>
<dbReference type="InParanoid" id="L9L3I7"/>
<evidence type="ECO:0008006" key="4">
    <source>
        <dbReference type="Google" id="ProtNLM"/>
    </source>
</evidence>
<dbReference type="AlphaFoldDB" id="L9L3I7"/>
<sequence>MLSTWTLLVLVSQLRGYRILGAHPHSASTALQLLPPTHPPTRASKSCVDTKELGLPLGKSPEEAPLAGIGSACTEVAFHPELLLAAGFKGLTGQLRSLPYPVKFASCCLITSDPYPEAFALSGPSAWMLPIPASA</sequence>
<reference evidence="3" key="2">
    <citation type="journal article" date="2013" name="Nat. Commun.">
        <title>Genome of the Chinese tree shrew.</title>
        <authorList>
            <person name="Fan Y."/>
            <person name="Huang Z.Y."/>
            <person name="Cao C.C."/>
            <person name="Chen C.S."/>
            <person name="Chen Y.X."/>
            <person name="Fan D.D."/>
            <person name="He J."/>
            <person name="Hou H.L."/>
            <person name="Hu L."/>
            <person name="Hu X.T."/>
            <person name="Jiang X.T."/>
            <person name="Lai R."/>
            <person name="Lang Y.S."/>
            <person name="Liang B."/>
            <person name="Liao S.G."/>
            <person name="Mu D."/>
            <person name="Ma Y.Y."/>
            <person name="Niu Y.Y."/>
            <person name="Sun X.Q."/>
            <person name="Xia J.Q."/>
            <person name="Xiao J."/>
            <person name="Xiong Z.Q."/>
            <person name="Xu L."/>
            <person name="Yang L."/>
            <person name="Zhang Y."/>
            <person name="Zhao W."/>
            <person name="Zhao X.D."/>
            <person name="Zheng Y.T."/>
            <person name="Zhou J.M."/>
            <person name="Zhu Y.B."/>
            <person name="Zhang G.J."/>
            <person name="Wang J."/>
            <person name="Yao Y.G."/>
        </authorList>
    </citation>
    <scope>NUCLEOTIDE SEQUENCE [LARGE SCALE GENOMIC DNA]</scope>
</reference>
<organism evidence="2 3">
    <name type="scientific">Tupaia chinensis</name>
    <name type="common">Chinese tree shrew</name>
    <name type="synonym">Tupaia belangeri chinensis</name>
    <dbReference type="NCBI Taxonomy" id="246437"/>
    <lineage>
        <taxon>Eukaryota</taxon>
        <taxon>Metazoa</taxon>
        <taxon>Chordata</taxon>
        <taxon>Craniata</taxon>
        <taxon>Vertebrata</taxon>
        <taxon>Euteleostomi</taxon>
        <taxon>Mammalia</taxon>
        <taxon>Eutheria</taxon>
        <taxon>Euarchontoglires</taxon>
        <taxon>Scandentia</taxon>
        <taxon>Tupaiidae</taxon>
        <taxon>Tupaia</taxon>
    </lineage>
</organism>
<keyword evidence="1" id="KW-0732">Signal</keyword>
<evidence type="ECO:0000256" key="1">
    <source>
        <dbReference type="SAM" id="SignalP"/>
    </source>
</evidence>
<feature type="signal peptide" evidence="1">
    <location>
        <begin position="1"/>
        <end position="16"/>
    </location>
</feature>
<keyword evidence="3" id="KW-1185">Reference proteome</keyword>
<evidence type="ECO:0000313" key="2">
    <source>
        <dbReference type="EMBL" id="ELW69626.1"/>
    </source>
</evidence>
<evidence type="ECO:0000313" key="3">
    <source>
        <dbReference type="Proteomes" id="UP000011518"/>
    </source>
</evidence>
<feature type="chain" id="PRO_5004000102" description="Secreted protein" evidence="1">
    <location>
        <begin position="17"/>
        <end position="135"/>
    </location>
</feature>